<proteinExistence type="predicted"/>
<keyword evidence="2" id="KW-1185">Reference proteome</keyword>
<gene>
    <name evidence="1" type="ORF">GNZ13_47285</name>
</gene>
<comment type="caution">
    <text evidence="1">The sequence shown here is derived from an EMBL/GenBank/DDBJ whole genome shotgun (WGS) entry which is preliminary data.</text>
</comment>
<dbReference type="EMBL" id="WOEZ01000292">
    <property type="protein sequence ID" value="NPT61932.1"/>
    <property type="molecule type" value="Genomic_DNA"/>
</dbReference>
<evidence type="ECO:0008006" key="3">
    <source>
        <dbReference type="Google" id="ProtNLM"/>
    </source>
</evidence>
<reference evidence="1 2" key="1">
    <citation type="submission" date="2019-11" db="EMBL/GenBank/DDBJ databases">
        <title>Metabolism of dissolved organic matter in forest soils.</title>
        <authorList>
            <person name="Cyle K.T."/>
            <person name="Wilhelm R.C."/>
            <person name="Martinez C.E."/>
        </authorList>
    </citation>
    <scope>NUCLEOTIDE SEQUENCE [LARGE SCALE GENOMIC DNA]</scope>
    <source>
        <strain evidence="1 2">5N</strain>
    </source>
</reference>
<name>A0A972SP54_9BURK</name>
<dbReference type="RefSeq" id="WP_172178036.1">
    <property type="nucleotide sequence ID" value="NZ_WOEZ01000292.1"/>
</dbReference>
<evidence type="ECO:0000313" key="1">
    <source>
        <dbReference type="EMBL" id="NPT61932.1"/>
    </source>
</evidence>
<organism evidence="1 2">
    <name type="scientific">Paraburkholderia elongata</name>
    <dbReference type="NCBI Taxonomy" id="2675747"/>
    <lineage>
        <taxon>Bacteria</taxon>
        <taxon>Pseudomonadati</taxon>
        <taxon>Pseudomonadota</taxon>
        <taxon>Betaproteobacteria</taxon>
        <taxon>Burkholderiales</taxon>
        <taxon>Burkholderiaceae</taxon>
        <taxon>Paraburkholderia</taxon>
    </lineage>
</organism>
<accession>A0A972SP54</accession>
<protein>
    <recommendedName>
        <fullName evidence="3">DUF3828 domain-containing protein</fullName>
    </recommendedName>
</protein>
<dbReference type="AlphaFoldDB" id="A0A972SP54"/>
<evidence type="ECO:0000313" key="2">
    <source>
        <dbReference type="Proteomes" id="UP000655523"/>
    </source>
</evidence>
<dbReference type="Proteomes" id="UP000655523">
    <property type="component" value="Unassembled WGS sequence"/>
</dbReference>
<sequence>MKLHQIAGAALLGLYLQAGNAETSTPRSVTRAVADWTIKDGSVGLPHAGDEPFESSFSKGLLRSMADARAENDRQEKAYPDSKPPFAEISVVVGIPDAVSSYRIARVRQTHKTARVTLDWQLKGDPTVARTQMQLAPQGARWVITNILYGTGHPPRSLSQALQLRD</sequence>